<name>A0AAP0L8T3_9MAGN</name>
<dbReference type="EMBL" id="JBBNAG010000001">
    <property type="protein sequence ID" value="KAK9166618.1"/>
    <property type="molecule type" value="Genomic_DNA"/>
</dbReference>
<dbReference type="Proteomes" id="UP001419268">
    <property type="component" value="Unassembled WGS sequence"/>
</dbReference>
<keyword evidence="1" id="KW-1133">Transmembrane helix</keyword>
<dbReference type="AlphaFoldDB" id="A0AAP0L8T3"/>
<evidence type="ECO:0000313" key="2">
    <source>
        <dbReference type="EMBL" id="KAK9166618.1"/>
    </source>
</evidence>
<keyword evidence="1" id="KW-0812">Transmembrane</keyword>
<protein>
    <submittedName>
        <fullName evidence="2">Uncharacterized protein</fullName>
    </submittedName>
</protein>
<keyword evidence="1" id="KW-0472">Membrane</keyword>
<feature type="transmembrane region" description="Helical" evidence="1">
    <location>
        <begin position="34"/>
        <end position="55"/>
    </location>
</feature>
<evidence type="ECO:0000256" key="1">
    <source>
        <dbReference type="SAM" id="Phobius"/>
    </source>
</evidence>
<accession>A0AAP0L8T3</accession>
<organism evidence="2 3">
    <name type="scientific">Stephania cephalantha</name>
    <dbReference type="NCBI Taxonomy" id="152367"/>
    <lineage>
        <taxon>Eukaryota</taxon>
        <taxon>Viridiplantae</taxon>
        <taxon>Streptophyta</taxon>
        <taxon>Embryophyta</taxon>
        <taxon>Tracheophyta</taxon>
        <taxon>Spermatophyta</taxon>
        <taxon>Magnoliopsida</taxon>
        <taxon>Ranunculales</taxon>
        <taxon>Menispermaceae</taxon>
        <taxon>Menispermoideae</taxon>
        <taxon>Cissampelideae</taxon>
        <taxon>Stephania</taxon>
    </lineage>
</organism>
<proteinExistence type="predicted"/>
<evidence type="ECO:0000313" key="3">
    <source>
        <dbReference type="Proteomes" id="UP001419268"/>
    </source>
</evidence>
<reference evidence="2 3" key="1">
    <citation type="submission" date="2024-01" db="EMBL/GenBank/DDBJ databases">
        <title>Genome assemblies of Stephania.</title>
        <authorList>
            <person name="Yang L."/>
        </authorList>
    </citation>
    <scope>NUCLEOTIDE SEQUENCE [LARGE SCALE GENOMIC DNA]</scope>
    <source>
        <strain evidence="2">JXDWG</strain>
        <tissue evidence="2">Leaf</tissue>
    </source>
</reference>
<sequence length="146" mass="16252">MSFSRSKEAISSPKWFYGSAKMLQREITPLTIRIARVFDAFSSISILATIFGNGYRVNSTTLAPPTTGKMVKGLLDVLHCDILYILLLSLLSVIGRLAISRNTLNTFLAISRNTSSHDFINFSKNKSKVTFRKIVLLPIKNAHCEA</sequence>
<keyword evidence="3" id="KW-1185">Reference proteome</keyword>
<feature type="transmembrane region" description="Helical" evidence="1">
    <location>
        <begin position="82"/>
        <end position="99"/>
    </location>
</feature>
<comment type="caution">
    <text evidence="2">The sequence shown here is derived from an EMBL/GenBank/DDBJ whole genome shotgun (WGS) entry which is preliminary data.</text>
</comment>
<gene>
    <name evidence="2" type="ORF">Scep_001809</name>
</gene>